<feature type="domain" description="SAM" evidence="11">
    <location>
        <begin position="590"/>
        <end position="653"/>
    </location>
</feature>
<dbReference type="SUPFAM" id="SSF47769">
    <property type="entry name" value="SAM/Pointed domain"/>
    <property type="match status" value="2"/>
</dbReference>
<evidence type="ECO:0008006" key="14">
    <source>
        <dbReference type="Google" id="ProtNLM"/>
    </source>
</evidence>
<feature type="compositionally biased region" description="Polar residues" evidence="9">
    <location>
        <begin position="863"/>
        <end position="873"/>
    </location>
</feature>
<feature type="repeat" description="ANK" evidence="7">
    <location>
        <begin position="217"/>
        <end position="249"/>
    </location>
</feature>
<feature type="compositionally biased region" description="Polar residues" evidence="9">
    <location>
        <begin position="427"/>
        <end position="447"/>
    </location>
</feature>
<dbReference type="InterPro" id="IPR013761">
    <property type="entry name" value="SAM/pointed_sf"/>
</dbReference>
<keyword evidence="4" id="KW-0597">Phosphoprotein</keyword>
<dbReference type="SMART" id="SM00248">
    <property type="entry name" value="ANK"/>
    <property type="match status" value="6"/>
</dbReference>
<feature type="compositionally biased region" description="Basic and acidic residues" evidence="9">
    <location>
        <begin position="1064"/>
        <end position="1075"/>
    </location>
</feature>
<dbReference type="PROSITE" id="PS50105">
    <property type="entry name" value="SAM_DOMAIN"/>
    <property type="match status" value="2"/>
</dbReference>
<dbReference type="Pfam" id="PF16600">
    <property type="entry name" value="Caskin1-CID"/>
    <property type="match status" value="1"/>
</dbReference>
<proteinExistence type="predicted"/>
<dbReference type="CDD" id="cd09498">
    <property type="entry name" value="SAM_caskin1_2_repeat2"/>
    <property type="match status" value="1"/>
</dbReference>
<keyword evidence="2 8" id="KW-0728">SH3 domain</keyword>
<feature type="region of interest" description="Disordered" evidence="9">
    <location>
        <begin position="916"/>
        <end position="962"/>
    </location>
</feature>
<evidence type="ECO:0000259" key="11">
    <source>
        <dbReference type="PROSITE" id="PS50105"/>
    </source>
</evidence>
<gene>
    <name evidence="12" type="ORF">R3I93_006468</name>
</gene>
<keyword evidence="13" id="KW-1185">Reference proteome</keyword>
<evidence type="ECO:0000256" key="4">
    <source>
        <dbReference type="ARBA" id="ARBA00022553"/>
    </source>
</evidence>
<dbReference type="PANTHER" id="PTHR24174">
    <property type="entry name" value="ANKYRIN REPEAT AND STERILE ALPHA MOTIF DOMAIN-CONTAINING PROTEIN 1"/>
    <property type="match status" value="1"/>
</dbReference>
<dbReference type="SMART" id="SM00326">
    <property type="entry name" value="SH3"/>
    <property type="match status" value="1"/>
</dbReference>
<dbReference type="EMBL" id="JAYKXH010000006">
    <property type="protein sequence ID" value="KAK7166712.1"/>
    <property type="molecule type" value="Genomic_DNA"/>
</dbReference>
<dbReference type="InterPro" id="IPR036770">
    <property type="entry name" value="Ankyrin_rpt-contain_sf"/>
</dbReference>
<feature type="compositionally biased region" description="Low complexity" evidence="9">
    <location>
        <begin position="812"/>
        <end position="826"/>
    </location>
</feature>
<feature type="region of interest" description="Disordered" evidence="9">
    <location>
        <begin position="539"/>
        <end position="586"/>
    </location>
</feature>
<feature type="compositionally biased region" description="Polar residues" evidence="9">
    <location>
        <begin position="486"/>
        <end position="512"/>
    </location>
</feature>
<dbReference type="PRINTS" id="PR01415">
    <property type="entry name" value="ANKYRIN"/>
</dbReference>
<dbReference type="FunFam" id="2.30.30.40:FF:000062">
    <property type="entry name" value="caskin-2 isoform X1"/>
    <property type="match status" value="1"/>
</dbReference>
<feature type="compositionally biased region" description="Basic and acidic residues" evidence="9">
    <location>
        <begin position="1361"/>
        <end position="1393"/>
    </location>
</feature>
<organism evidence="12 13">
    <name type="scientific">Phoxinus phoxinus</name>
    <name type="common">Eurasian minnow</name>
    <dbReference type="NCBI Taxonomy" id="58324"/>
    <lineage>
        <taxon>Eukaryota</taxon>
        <taxon>Metazoa</taxon>
        <taxon>Chordata</taxon>
        <taxon>Craniata</taxon>
        <taxon>Vertebrata</taxon>
        <taxon>Euteleostomi</taxon>
        <taxon>Actinopterygii</taxon>
        <taxon>Neopterygii</taxon>
        <taxon>Teleostei</taxon>
        <taxon>Ostariophysi</taxon>
        <taxon>Cypriniformes</taxon>
        <taxon>Leuciscidae</taxon>
        <taxon>Phoxininae</taxon>
        <taxon>Phoxinus</taxon>
    </lineage>
</organism>
<dbReference type="SMART" id="SM00454">
    <property type="entry name" value="SAM"/>
    <property type="match status" value="2"/>
</dbReference>
<evidence type="ECO:0000256" key="5">
    <source>
        <dbReference type="ARBA" id="ARBA00022737"/>
    </source>
</evidence>
<dbReference type="SUPFAM" id="SSF48403">
    <property type="entry name" value="Ankyrin repeat"/>
    <property type="match status" value="1"/>
</dbReference>
<name>A0AAN9HBV4_9TELE</name>
<dbReference type="PROSITE" id="PS50002">
    <property type="entry name" value="SH3"/>
    <property type="match status" value="1"/>
</dbReference>
<evidence type="ECO:0000313" key="13">
    <source>
        <dbReference type="Proteomes" id="UP001364617"/>
    </source>
</evidence>
<feature type="region of interest" description="Disordered" evidence="9">
    <location>
        <begin position="721"/>
        <end position="874"/>
    </location>
</feature>
<dbReference type="PROSITE" id="PS50297">
    <property type="entry name" value="ANK_REP_REGION"/>
    <property type="match status" value="6"/>
</dbReference>
<dbReference type="Gene3D" id="1.10.150.50">
    <property type="entry name" value="Transcription Factor, Ets-1"/>
    <property type="match status" value="2"/>
</dbReference>
<feature type="repeat" description="ANK" evidence="7">
    <location>
        <begin position="48"/>
        <end position="80"/>
    </location>
</feature>
<dbReference type="InterPro" id="IPR035497">
    <property type="entry name" value="Caskin1/2_SAM_1"/>
</dbReference>
<feature type="compositionally biased region" description="Low complexity" evidence="9">
    <location>
        <begin position="1309"/>
        <end position="1333"/>
    </location>
</feature>
<evidence type="ECO:0000256" key="8">
    <source>
        <dbReference type="PROSITE-ProRule" id="PRU00192"/>
    </source>
</evidence>
<dbReference type="Pfam" id="PF07653">
    <property type="entry name" value="SH3_2"/>
    <property type="match status" value="1"/>
</dbReference>
<dbReference type="FunFam" id="1.25.40.20:FF:000225">
    <property type="entry name" value="caskin-1 isoform X1"/>
    <property type="match status" value="1"/>
</dbReference>
<feature type="compositionally biased region" description="Pro residues" evidence="9">
    <location>
        <begin position="1236"/>
        <end position="1251"/>
    </location>
</feature>
<dbReference type="InterPro" id="IPR002110">
    <property type="entry name" value="Ankyrin_rpt"/>
</dbReference>
<reference evidence="12 13" key="1">
    <citation type="submission" date="2024-02" db="EMBL/GenBank/DDBJ databases">
        <title>Chromosome-level genome assembly of the Eurasian Minnow (Phoxinus phoxinus).</title>
        <authorList>
            <person name="Oriowo T.O."/>
            <person name="Martin S."/>
            <person name="Stange M."/>
            <person name="Chrysostomakis Y."/>
            <person name="Brown T."/>
            <person name="Winkler S."/>
            <person name="Kukowka S."/>
            <person name="Myers E.W."/>
            <person name="Bohne A."/>
        </authorList>
    </citation>
    <scope>NUCLEOTIDE SEQUENCE [LARGE SCALE GENOMIC DNA]</scope>
    <source>
        <strain evidence="12">ZFMK-TIS-60720</strain>
        <tissue evidence="12">Whole Organism</tissue>
    </source>
</reference>
<keyword evidence="6 7" id="KW-0040">ANK repeat</keyword>
<evidence type="ECO:0000256" key="1">
    <source>
        <dbReference type="ARBA" id="ARBA00004496"/>
    </source>
</evidence>
<dbReference type="PROSITE" id="PS50088">
    <property type="entry name" value="ANK_REPEAT"/>
    <property type="match status" value="6"/>
</dbReference>
<dbReference type="InterPro" id="IPR036028">
    <property type="entry name" value="SH3-like_dom_sf"/>
</dbReference>
<dbReference type="InterPro" id="IPR032232">
    <property type="entry name" value="Caskin1-CID"/>
</dbReference>
<evidence type="ECO:0000256" key="7">
    <source>
        <dbReference type="PROSITE-ProRule" id="PRU00023"/>
    </source>
</evidence>
<dbReference type="FunFam" id="1.10.150.50:FF:000028">
    <property type="entry name" value="caskin-2 isoform X2"/>
    <property type="match status" value="1"/>
</dbReference>
<dbReference type="InterPro" id="IPR033635">
    <property type="entry name" value="ANKS1/Caskin"/>
</dbReference>
<keyword evidence="5" id="KW-0677">Repeat</keyword>
<dbReference type="InterPro" id="IPR001660">
    <property type="entry name" value="SAM"/>
</dbReference>
<dbReference type="Pfam" id="PF00536">
    <property type="entry name" value="SAM_1"/>
    <property type="match status" value="2"/>
</dbReference>
<dbReference type="Gene3D" id="1.25.40.20">
    <property type="entry name" value="Ankyrin repeat-containing domain"/>
    <property type="match status" value="2"/>
</dbReference>
<dbReference type="InterPro" id="IPR032117">
    <property type="entry name" value="Caskin_C"/>
</dbReference>
<feature type="compositionally biased region" description="Polar residues" evidence="9">
    <location>
        <begin position="916"/>
        <end position="927"/>
    </location>
</feature>
<feature type="repeat" description="ANK" evidence="7">
    <location>
        <begin position="81"/>
        <end position="113"/>
    </location>
</feature>
<dbReference type="CDD" id="cd09497">
    <property type="entry name" value="SAM_caskin1_2_repeat1"/>
    <property type="match status" value="1"/>
</dbReference>
<dbReference type="Pfam" id="PF16632">
    <property type="entry name" value="Caskin-tail"/>
    <property type="match status" value="1"/>
</dbReference>
<evidence type="ECO:0000256" key="6">
    <source>
        <dbReference type="ARBA" id="ARBA00023043"/>
    </source>
</evidence>
<dbReference type="Pfam" id="PF00023">
    <property type="entry name" value="Ank"/>
    <property type="match status" value="2"/>
</dbReference>
<feature type="region of interest" description="Disordered" evidence="9">
    <location>
        <begin position="460"/>
        <end position="515"/>
    </location>
</feature>
<evidence type="ECO:0000256" key="2">
    <source>
        <dbReference type="ARBA" id="ARBA00022443"/>
    </source>
</evidence>
<dbReference type="InterPro" id="IPR001452">
    <property type="entry name" value="SH3_domain"/>
</dbReference>
<dbReference type="InterPro" id="IPR035498">
    <property type="entry name" value="Caskin1/2_SAM_2"/>
</dbReference>
<feature type="compositionally biased region" description="Low complexity" evidence="9">
    <location>
        <begin position="1274"/>
        <end position="1284"/>
    </location>
</feature>
<comment type="subcellular location">
    <subcellularLocation>
        <location evidence="1">Cytoplasm</location>
    </subcellularLocation>
</comment>
<feature type="repeat" description="ANK" evidence="7">
    <location>
        <begin position="147"/>
        <end position="171"/>
    </location>
</feature>
<feature type="repeat" description="ANK" evidence="7">
    <location>
        <begin position="114"/>
        <end position="146"/>
    </location>
</feature>
<feature type="region of interest" description="Disordered" evidence="9">
    <location>
        <begin position="1047"/>
        <end position="1090"/>
    </location>
</feature>
<evidence type="ECO:0000259" key="10">
    <source>
        <dbReference type="PROSITE" id="PS50002"/>
    </source>
</evidence>
<evidence type="ECO:0000313" key="12">
    <source>
        <dbReference type="EMBL" id="KAK7166712.1"/>
    </source>
</evidence>
<feature type="repeat" description="ANK" evidence="7">
    <location>
        <begin position="185"/>
        <end position="217"/>
    </location>
</feature>
<feature type="region of interest" description="Disordered" evidence="9">
    <location>
        <begin position="412"/>
        <end position="447"/>
    </location>
</feature>
<feature type="domain" description="SH3" evidence="10">
    <location>
        <begin position="278"/>
        <end position="344"/>
    </location>
</feature>
<dbReference type="GO" id="GO:0005737">
    <property type="term" value="C:cytoplasm"/>
    <property type="evidence" value="ECO:0007669"/>
    <property type="project" value="UniProtKB-SubCell"/>
</dbReference>
<feature type="compositionally biased region" description="Polar residues" evidence="9">
    <location>
        <begin position="544"/>
        <end position="563"/>
    </location>
</feature>
<evidence type="ECO:0000256" key="3">
    <source>
        <dbReference type="ARBA" id="ARBA00022490"/>
    </source>
</evidence>
<feature type="compositionally biased region" description="Low complexity" evidence="9">
    <location>
        <begin position="466"/>
        <end position="485"/>
    </location>
</feature>
<feature type="domain" description="SAM" evidence="11">
    <location>
        <begin position="659"/>
        <end position="723"/>
    </location>
</feature>
<protein>
    <recommendedName>
        <fullName evidence="14">Caskin-1-like</fullName>
    </recommendedName>
</protein>
<keyword evidence="3" id="KW-0963">Cytoplasm</keyword>
<feature type="compositionally biased region" description="Polar residues" evidence="9">
    <location>
        <begin position="741"/>
        <end position="758"/>
    </location>
</feature>
<feature type="region of interest" description="Disordered" evidence="9">
    <location>
        <begin position="1119"/>
        <end position="1428"/>
    </location>
</feature>
<evidence type="ECO:0000256" key="9">
    <source>
        <dbReference type="SAM" id="MobiDB-lite"/>
    </source>
</evidence>
<dbReference type="Proteomes" id="UP001364617">
    <property type="component" value="Unassembled WGS sequence"/>
</dbReference>
<accession>A0AAN9HBV4</accession>
<comment type="caution">
    <text evidence="12">The sequence shown here is derived from an EMBL/GenBank/DDBJ whole genome shotgun (WGS) entry which is preliminary data.</text>
</comment>
<feature type="region of interest" description="Disordered" evidence="9">
    <location>
        <begin position="1438"/>
        <end position="1457"/>
    </location>
</feature>
<dbReference type="SUPFAM" id="SSF50044">
    <property type="entry name" value="SH3-domain"/>
    <property type="match status" value="1"/>
</dbReference>
<dbReference type="PANTHER" id="PTHR24174:SF19">
    <property type="entry name" value="CASKIN-1 ISOFORM X1"/>
    <property type="match status" value="1"/>
</dbReference>
<sequence>MGKEQELLQAVKTEDLITVQRLLQRPKQGKAKLLGAAKKVNVNFQDTDGLSALHHAALNGNVELIALLLESQAVVDIKDQNGMRPLHYAAWQGKCEPMKMLLKAGSSVNSQSDEGQIPLHLSSQHGHYEGSEMLLQHQSNPCLRDHAGKTPLDLACEFGRVSVVQLLLSSNMCAAMLEPKPSDPNGISPLHLAAKNGHIEIIKLLIQAGIDINRQTKSGTALHEAALCGKIEAVRLLLDSGISAGVRNTFCQTALDIVNQFTTTQAGKEIKQMLRDASAAMQVRALKDYCNNYDLTSLNIKTGDIITVLEQHSDGRWKGCIHDNRTGNDRVGYFPSNMVEVIKRAGPSTQQYLKIQIRPPAIGSVVMVNGDCSHIFSLPLTPPPPPTQPLTHQPLFTSFGYNMPTCSTIGYEPASSCSEEPQKETGSRGSVSSPHGSPTLSGQQSSANEEIWVLRKPLAAGGSVGSMGSTGSLTSGRSSTSGQSSNANAHLTNSPVPAPTTPTHSPGVNTHGLNVPGLHAQAEGVKLLATVLSQSAKAKEHLMDQSQSLDPNSVSSQRTQSASAAPRQQKKKPFVDPLLQRKDEVSAESKSSEAVVEWLTSAQLQFYTANFLTAGYDLQTISRMTPEDLTAIGVTKPGHRKKMLSEISKMNIPDWIPQEKPASLAEWLSAIGLNQYYQTLVQNGYDNMDFISDITLEDLKEIGITKLGHQKKLMLAVKRLSESPEADIPTQESQIEESTDSKQSSETSTEPDVNSTPSVRIRKRTEGRGSPRHSTHGRGIQRANAPPPLRKPNSIESPTPTPPHTPTKGRTSSSASNSPSHIPSSPLKTQSRARGPCDSPRSHAHARNVPLLCLPPEGETEEGNGQTPSQPRSGQYIVTDAEHDLPLPDSSVKYATLGGHRVTACSSAKASGETLDINSVNRSQSFATARPRRRTRPPTPPKRSSSSISTGNLADEAGADDVISGERRANNLLLNVTYRERRRSDCGIASEKTSSGGSVRDIAAMLEMSNLGSSGKGSGYLQASQNLLRQNREVLNSDADSRRRTISEFYDSQKQPDNDVQEAEMSRDLAHHEPVPCESHPNKQAPEPRPRSMITHLEGVVSSLPQEEWSRMDATATLRRPRPPYYSDSEHFNLTETSTIKRRPKALAPPQSNGTDGDGLENFRRRPVSEACIGDGGREEELQHDSFGSLPRQILKPPVSPKPAMALRKFDPPTPSRRVPLPGPEGQHSPVEIKKIPPPVSPKPSPPPTLPKPVKIKPIHTTGTPGSPQADVLSPSSASFSPASIEQLENLLSPVTPKPMEGSTLSPRPATSPAQSPQTPQTPQTPSTPGSAPVKPPRSSMAGLSVDIPSPLEVDLPGVDMQKRLREVEKQREEDDSSKQERVEEVGIARMERTGLIQVDPTFQGEQGLISGSSAGSHFKETGEGAEPVVMRRRKVGVARQTQVEGEPQDGGGKTEVESQGLLTAGSGNMVQLRLEETSASLAAALEVVEEKIKKDDSSIVDNKSTVNILDDIGSMFDDLADQLDAMLD</sequence>
<dbReference type="Gene3D" id="2.30.30.40">
    <property type="entry name" value="SH3 Domains"/>
    <property type="match status" value="1"/>
</dbReference>
<dbReference type="Pfam" id="PF12796">
    <property type="entry name" value="Ank_2"/>
    <property type="match status" value="2"/>
</dbReference>